<keyword evidence="2" id="KW-0812">Transmembrane</keyword>
<evidence type="ECO:0000313" key="3">
    <source>
        <dbReference type="EMBL" id="OQO05147.1"/>
    </source>
</evidence>
<reference evidence="4" key="1">
    <citation type="submission" date="2017-03" db="EMBL/GenBank/DDBJ databases">
        <title>Genomes of endolithic fungi from Antarctica.</title>
        <authorList>
            <person name="Coleine C."/>
            <person name="Masonjones S."/>
            <person name="Stajich J.E."/>
        </authorList>
    </citation>
    <scope>NUCLEOTIDE SEQUENCE [LARGE SCALE GENOMIC DNA]</scope>
    <source>
        <strain evidence="4">CCFEE 5527</strain>
    </source>
</reference>
<accession>A0A1V8T176</accession>
<evidence type="ECO:0000313" key="4">
    <source>
        <dbReference type="Proteomes" id="UP000192596"/>
    </source>
</evidence>
<name>A0A1V8T176_9PEZI</name>
<dbReference type="InParanoid" id="A0A1V8T176"/>
<evidence type="ECO:0000256" key="2">
    <source>
        <dbReference type="SAM" id="Phobius"/>
    </source>
</evidence>
<dbReference type="Proteomes" id="UP000192596">
    <property type="component" value="Unassembled WGS sequence"/>
</dbReference>
<feature type="transmembrane region" description="Helical" evidence="2">
    <location>
        <begin position="948"/>
        <end position="966"/>
    </location>
</feature>
<organism evidence="3 4">
    <name type="scientific">Cryoendolithus antarcticus</name>
    <dbReference type="NCBI Taxonomy" id="1507870"/>
    <lineage>
        <taxon>Eukaryota</taxon>
        <taxon>Fungi</taxon>
        <taxon>Dikarya</taxon>
        <taxon>Ascomycota</taxon>
        <taxon>Pezizomycotina</taxon>
        <taxon>Dothideomycetes</taxon>
        <taxon>Dothideomycetidae</taxon>
        <taxon>Cladosporiales</taxon>
        <taxon>Cladosporiaceae</taxon>
        <taxon>Cryoendolithus</taxon>
    </lineage>
</organism>
<sequence length="967" mass="95257">MADSELFAPAIPFPQPLPVNCPVNYMNMTSLPACYSEVAAGQASWSAEVFSTKSPRCTQASITGPLCTSLKDAYVLSSNYNLYPTALKYMPGFFSSGSISYVGAWSGQGWQWPSDQPLAPGCTVGCGRCAITGGVVQLLYFPPGLSHPATGPVIATTLGTTLTSPTNHISFESLYASDVCSGVGRTITSTILAIPESLSMSSLFATTKGCFAHLENNMWLGTLVVGTASFNISDLVYDSVPYSIYTSQPRCASETFNAGCNPNGCRPDLPYQPLIVLEPGLLQELDPAWAPCSMDLRGLYDPPMALVPATAVVGVSTTASDTARVPATPGVSMSNPTPTATGGAIPAPTTTEVSAAPKQKESTLSSPIEQPSSNSAFGVATTVQTSAVAQPAPGNTVPVAPGQGETSAQGSGNTHIPQDPQISLIISTPATATAPAASAADPVNPAPTSVTFVAGQTLQPGGSAVVVSGTTFTALLGDSGVGAVAQGTTRTITPVPAPSQGPVTNANTPVVIAATSPTTGSPQAQSSATIVAGQTLSLGGPVVVLSGSTFSASPGTSGVAAVAQGTTRTITPAPASSGDPASTANGPIVVAANSPANSSPPAQSSVIVVAGQTLSAGGSAVVVSGTTFTALAESSGVAAVAHGSTTIISAIAATTGSSVVAVPADPAGEDLITIAIPSSGAAAARITLADGQVITAVATTLAPEATTLVRNGATLTLSSQSGNLVVNGRTITPGAVATTINGVALSVDSSGHLVDLGHANTIATGDPAVKIGDEVFGVNAAGQLVEVQGSKPMTLAPGSTSGVMIVDGTTLSAGASPVTIGDEVYTVNGAGQLLEVATSTTVALPQGSAVVVHGTTLLPGAAPQTIAGEVLSVDAARQLVQINNPADPAALASLMVHVAAAAAQATKAQGSAATISQSLATTSSGTGSTGTRTAEPGATAVTGTASRLFGLSGVLIALIGVVLALMV</sequence>
<feature type="region of interest" description="Disordered" evidence="1">
    <location>
        <begin position="323"/>
        <end position="373"/>
    </location>
</feature>
<dbReference type="OrthoDB" id="3944128at2759"/>
<dbReference type="STRING" id="1507870.A0A1V8T176"/>
<dbReference type="EMBL" id="NAJO01000020">
    <property type="protein sequence ID" value="OQO05147.1"/>
    <property type="molecule type" value="Genomic_DNA"/>
</dbReference>
<feature type="compositionally biased region" description="Polar residues" evidence="1">
    <location>
        <begin position="362"/>
        <end position="373"/>
    </location>
</feature>
<feature type="compositionally biased region" description="Polar residues" evidence="1">
    <location>
        <begin position="404"/>
        <end position="419"/>
    </location>
</feature>
<protein>
    <submittedName>
        <fullName evidence="3">Uncharacterized protein</fullName>
    </submittedName>
</protein>
<dbReference type="AlphaFoldDB" id="A0A1V8T176"/>
<feature type="compositionally biased region" description="Low complexity" evidence="1">
    <location>
        <begin position="336"/>
        <end position="351"/>
    </location>
</feature>
<keyword evidence="2" id="KW-1133">Transmembrane helix</keyword>
<keyword evidence="2" id="KW-0472">Membrane</keyword>
<proteinExistence type="predicted"/>
<comment type="caution">
    <text evidence="3">The sequence shown here is derived from an EMBL/GenBank/DDBJ whole genome shotgun (WGS) entry which is preliminary data.</text>
</comment>
<evidence type="ECO:0000256" key="1">
    <source>
        <dbReference type="SAM" id="MobiDB-lite"/>
    </source>
</evidence>
<gene>
    <name evidence="3" type="ORF">B0A48_08167</name>
</gene>
<keyword evidence="4" id="KW-1185">Reference proteome</keyword>
<feature type="region of interest" description="Disordered" evidence="1">
    <location>
        <begin position="388"/>
        <end position="419"/>
    </location>
</feature>